<keyword evidence="1" id="KW-0812">Transmembrane</keyword>
<dbReference type="AlphaFoldDB" id="A0A368XUX9"/>
<gene>
    <name evidence="2" type="ORF">DFR57_10563</name>
</gene>
<evidence type="ECO:0000313" key="3">
    <source>
        <dbReference type="Proteomes" id="UP000252585"/>
    </source>
</evidence>
<name>A0A368XUX9_9BACI</name>
<keyword evidence="1" id="KW-0472">Membrane</keyword>
<organism evidence="2 3">
    <name type="scientific">Saliterribacillus persicus</name>
    <dbReference type="NCBI Taxonomy" id="930114"/>
    <lineage>
        <taxon>Bacteria</taxon>
        <taxon>Bacillati</taxon>
        <taxon>Bacillota</taxon>
        <taxon>Bacilli</taxon>
        <taxon>Bacillales</taxon>
        <taxon>Bacillaceae</taxon>
        <taxon>Saliterribacillus</taxon>
    </lineage>
</organism>
<reference evidence="2 3" key="1">
    <citation type="submission" date="2018-07" db="EMBL/GenBank/DDBJ databases">
        <title>Genomic Encyclopedia of Type Strains, Phase IV (KMG-IV): sequencing the most valuable type-strain genomes for metagenomic binning, comparative biology and taxonomic classification.</title>
        <authorList>
            <person name="Goeker M."/>
        </authorList>
    </citation>
    <scope>NUCLEOTIDE SEQUENCE [LARGE SCALE GENOMIC DNA]</scope>
    <source>
        <strain evidence="2 3">DSM 27696</strain>
    </source>
</reference>
<feature type="transmembrane region" description="Helical" evidence="1">
    <location>
        <begin position="6"/>
        <end position="25"/>
    </location>
</feature>
<comment type="caution">
    <text evidence="2">The sequence shown here is derived from an EMBL/GenBank/DDBJ whole genome shotgun (WGS) entry which is preliminary data.</text>
</comment>
<keyword evidence="1" id="KW-1133">Transmembrane helix</keyword>
<dbReference type="Proteomes" id="UP000252585">
    <property type="component" value="Unassembled WGS sequence"/>
</dbReference>
<evidence type="ECO:0000256" key="1">
    <source>
        <dbReference type="SAM" id="Phobius"/>
    </source>
</evidence>
<sequence>MGFWISVIVGVLSVIGLLSASHFYYKSEEYDEKYIKK</sequence>
<evidence type="ECO:0000313" key="2">
    <source>
        <dbReference type="EMBL" id="RCW71880.1"/>
    </source>
</evidence>
<keyword evidence="3" id="KW-1185">Reference proteome</keyword>
<dbReference type="EMBL" id="QPJJ01000005">
    <property type="protein sequence ID" value="RCW71880.1"/>
    <property type="molecule type" value="Genomic_DNA"/>
</dbReference>
<accession>A0A368XUX9</accession>
<protein>
    <submittedName>
        <fullName evidence="2">Uncharacterized protein</fullName>
    </submittedName>
</protein>
<proteinExistence type="predicted"/>